<accession>A0AAE9XTY8</accession>
<protein>
    <submittedName>
        <fullName evidence="7">SH3 domain-containing protein</fullName>
    </submittedName>
</protein>
<feature type="chain" id="PRO_5041956173" evidence="5">
    <location>
        <begin position="20"/>
        <end position="462"/>
    </location>
</feature>
<evidence type="ECO:0000256" key="1">
    <source>
        <dbReference type="ARBA" id="ARBA00007074"/>
    </source>
</evidence>
<dbReference type="InterPro" id="IPR027017">
    <property type="entry name" value="P60_peptidase_YkfC"/>
</dbReference>
<sequence>MRPRSLIQSIALAASIASAAAASDYEFASDVIGVSEKHLDPAFWIRGEDADAPIMNVDAITAINRQTIADDPTMRDLAALPSHLSRASLTAYIRGISNPPSVPRIHEDGKPVTDADVKRWEASLALGNVKAQNPVRFGLVVKRASLRTYPTLERIFSEGATDRDIDRFQETGVFPGDEVAVLHTSKDGKWYLVANYQYVAWVPVDAVATGSRDAVLAYRKDGDFLVVTGARAHTVFNPEEPRVSELQLDMGVRLPVVPAADRGTELYGQNPYLGYMVELPVREADGSLAFRKALIARNQDVHMGYLPYTNANIVKQAFKFVGERYGWGHDYNGRDCTGFVGAVYASFGILMPRNSGDQGKSVFAQNTRIDKETGREARVAEARKIELGDLIYIPGHVMMVLGFDGAEPFVIHDVTGLAYSKADGAFYRGTLNGVSITPLLPLSLSNERLYIDAVYNIKRVRP</sequence>
<keyword evidence="5" id="KW-0732">Signal</keyword>
<feature type="signal peptide" evidence="5">
    <location>
        <begin position="1"/>
        <end position="19"/>
    </location>
</feature>
<dbReference type="Pfam" id="PF00877">
    <property type="entry name" value="NLPC_P60"/>
    <property type="match status" value="1"/>
</dbReference>
<organism evidence="7 8">
    <name type="scientific">Gimibacter soli</name>
    <dbReference type="NCBI Taxonomy" id="3024400"/>
    <lineage>
        <taxon>Bacteria</taxon>
        <taxon>Pseudomonadati</taxon>
        <taxon>Pseudomonadota</taxon>
        <taxon>Alphaproteobacteria</taxon>
        <taxon>Kordiimonadales</taxon>
        <taxon>Temperatibacteraceae</taxon>
        <taxon>Gimibacter</taxon>
    </lineage>
</organism>
<dbReference type="Gene3D" id="3.90.1720.10">
    <property type="entry name" value="endopeptidase domain like (from Nostoc punctiforme)"/>
    <property type="match status" value="1"/>
</dbReference>
<keyword evidence="8" id="KW-1185">Reference proteome</keyword>
<keyword evidence="3" id="KW-0378">Hydrolase</keyword>
<dbReference type="EMBL" id="CP116805">
    <property type="protein sequence ID" value="WCL55240.1"/>
    <property type="molecule type" value="Genomic_DNA"/>
</dbReference>
<evidence type="ECO:0000313" key="8">
    <source>
        <dbReference type="Proteomes" id="UP001217500"/>
    </source>
</evidence>
<evidence type="ECO:0000256" key="5">
    <source>
        <dbReference type="SAM" id="SignalP"/>
    </source>
</evidence>
<feature type="domain" description="NlpC/P60" evidence="6">
    <location>
        <begin position="307"/>
        <end position="461"/>
    </location>
</feature>
<dbReference type="RefSeq" id="WP_289505022.1">
    <property type="nucleotide sequence ID" value="NZ_CP116805.1"/>
</dbReference>
<dbReference type="GO" id="GO:0008234">
    <property type="term" value="F:cysteine-type peptidase activity"/>
    <property type="evidence" value="ECO:0007669"/>
    <property type="project" value="UniProtKB-KW"/>
</dbReference>
<dbReference type="AlphaFoldDB" id="A0AAE9XTY8"/>
<evidence type="ECO:0000313" key="7">
    <source>
        <dbReference type="EMBL" id="WCL55240.1"/>
    </source>
</evidence>
<dbReference type="InterPro" id="IPR039439">
    <property type="entry name" value="SH3b1_dom"/>
</dbReference>
<reference evidence="7" key="1">
    <citation type="submission" date="2023-01" db="EMBL/GenBank/DDBJ databases">
        <title>The genome sequence of Kordiimonadaceae bacterium 6D33.</title>
        <authorList>
            <person name="Liu Y."/>
        </authorList>
    </citation>
    <scope>NUCLEOTIDE SEQUENCE</scope>
    <source>
        <strain evidence="7">6D33</strain>
    </source>
</reference>
<dbReference type="GO" id="GO:0006508">
    <property type="term" value="P:proteolysis"/>
    <property type="evidence" value="ECO:0007669"/>
    <property type="project" value="UniProtKB-KW"/>
</dbReference>
<dbReference type="SUPFAM" id="SSF54001">
    <property type="entry name" value="Cysteine proteinases"/>
    <property type="match status" value="1"/>
</dbReference>
<dbReference type="Pfam" id="PF12913">
    <property type="entry name" value="SH3_6"/>
    <property type="match status" value="1"/>
</dbReference>
<keyword evidence="4" id="KW-0788">Thiol protease</keyword>
<name>A0AAE9XTY8_9PROT</name>
<dbReference type="InterPro" id="IPR038765">
    <property type="entry name" value="Papain-like_cys_pep_sf"/>
</dbReference>
<dbReference type="Proteomes" id="UP001217500">
    <property type="component" value="Chromosome"/>
</dbReference>
<evidence type="ECO:0000256" key="2">
    <source>
        <dbReference type="ARBA" id="ARBA00022670"/>
    </source>
</evidence>
<dbReference type="PROSITE" id="PS51935">
    <property type="entry name" value="NLPC_P60"/>
    <property type="match status" value="1"/>
</dbReference>
<evidence type="ECO:0000256" key="4">
    <source>
        <dbReference type="ARBA" id="ARBA00022807"/>
    </source>
</evidence>
<dbReference type="PIRSF" id="PIRSF019015">
    <property type="entry name" value="P60_peptidase_YkfC"/>
    <property type="match status" value="1"/>
</dbReference>
<evidence type="ECO:0000259" key="6">
    <source>
        <dbReference type="PROSITE" id="PS51935"/>
    </source>
</evidence>
<evidence type="ECO:0000256" key="3">
    <source>
        <dbReference type="ARBA" id="ARBA00022801"/>
    </source>
</evidence>
<dbReference type="InterPro" id="IPR000064">
    <property type="entry name" value="NLP_P60_dom"/>
</dbReference>
<dbReference type="KEGG" id="gso:PH603_05650"/>
<gene>
    <name evidence="7" type="ORF">PH603_05650</name>
</gene>
<keyword evidence="2" id="KW-0645">Protease</keyword>
<proteinExistence type="inferred from homology"/>
<comment type="similarity">
    <text evidence="1">Belongs to the peptidase C40 family.</text>
</comment>